<sequence length="169" mass="20555">MPTLRNLLEESHKDLHQWVLMHQEALLLRHENNSRVALMGLSEYLHAHVNFENSHILSRDDLDECRWPVRVYLKEHDKLLSLLDKNHQRFEHFCHLKGRAQRLYLIEYLDSLSSFYHVMEHHEQREEQDLFDRLPVDEGIAKVWQETESALIEKWRDEKERLKVWLAEN</sequence>
<dbReference type="OrthoDB" id="8913272at2"/>
<protein>
    <recommendedName>
        <fullName evidence="3">Hemerythrin-like domain-containing protein</fullName>
    </recommendedName>
</protein>
<name>A0A5S9N4P2_9GAMM</name>
<dbReference type="Gene3D" id="1.20.120.520">
    <property type="entry name" value="nmb1532 protein domain like"/>
    <property type="match status" value="1"/>
</dbReference>
<gene>
    <name evidence="1" type="ORF">OPDIPICF_00726</name>
</gene>
<evidence type="ECO:0008006" key="3">
    <source>
        <dbReference type="Google" id="ProtNLM"/>
    </source>
</evidence>
<proteinExistence type="predicted"/>
<keyword evidence="2" id="KW-1185">Reference proteome</keyword>
<dbReference type="EMBL" id="CACSIO010000001">
    <property type="protein sequence ID" value="CAA0084765.1"/>
    <property type="molecule type" value="Genomic_DNA"/>
</dbReference>
<evidence type="ECO:0000313" key="2">
    <source>
        <dbReference type="Proteomes" id="UP000441399"/>
    </source>
</evidence>
<dbReference type="Proteomes" id="UP000441399">
    <property type="component" value="Unassembled WGS sequence"/>
</dbReference>
<accession>A0A5S9N4P2</accession>
<reference evidence="1 2" key="1">
    <citation type="submission" date="2019-11" db="EMBL/GenBank/DDBJ databases">
        <authorList>
            <person name="Holert J."/>
        </authorList>
    </citation>
    <scope>NUCLEOTIDE SEQUENCE [LARGE SCALE GENOMIC DNA]</scope>
    <source>
        <strain evidence="1">SB11_3</strain>
    </source>
</reference>
<dbReference type="AlphaFoldDB" id="A0A5S9N4P2"/>
<evidence type="ECO:0000313" key="1">
    <source>
        <dbReference type="EMBL" id="CAA0084765.1"/>
    </source>
</evidence>
<organism evidence="1 2">
    <name type="scientific">BD1-7 clade bacterium</name>
    <dbReference type="NCBI Taxonomy" id="2029982"/>
    <lineage>
        <taxon>Bacteria</taxon>
        <taxon>Pseudomonadati</taxon>
        <taxon>Pseudomonadota</taxon>
        <taxon>Gammaproteobacteria</taxon>
        <taxon>Cellvibrionales</taxon>
        <taxon>Spongiibacteraceae</taxon>
        <taxon>BD1-7 clade</taxon>
    </lineage>
</organism>